<keyword evidence="3 6" id="KW-0812">Transmembrane</keyword>
<feature type="transmembrane region" description="Helical" evidence="6">
    <location>
        <begin position="307"/>
        <end position="327"/>
    </location>
</feature>
<feature type="transmembrane region" description="Helical" evidence="6">
    <location>
        <begin position="108"/>
        <end position="129"/>
    </location>
</feature>
<dbReference type="AlphaFoldDB" id="A0A2T0LIT5"/>
<feature type="transmembrane region" description="Helical" evidence="6">
    <location>
        <begin position="268"/>
        <end position="295"/>
    </location>
</feature>
<evidence type="ECO:0000313" key="7">
    <source>
        <dbReference type="EMBL" id="PRX42359.1"/>
    </source>
</evidence>
<proteinExistence type="predicted"/>
<evidence type="ECO:0000256" key="1">
    <source>
        <dbReference type="ARBA" id="ARBA00004651"/>
    </source>
</evidence>
<keyword evidence="4 6" id="KW-1133">Transmembrane helix</keyword>
<accession>A0A2T0LIT5</accession>
<evidence type="ECO:0000256" key="6">
    <source>
        <dbReference type="SAM" id="Phobius"/>
    </source>
</evidence>
<name>A0A2T0LIT5_9BACL</name>
<feature type="transmembrane region" description="Helical" evidence="6">
    <location>
        <begin position="229"/>
        <end position="247"/>
    </location>
</feature>
<comment type="caution">
    <text evidence="7">The sequence shown here is derived from an EMBL/GenBank/DDBJ whole genome shotgun (WGS) entry which is preliminary data.</text>
</comment>
<dbReference type="Pfam" id="PF02653">
    <property type="entry name" value="BPD_transp_2"/>
    <property type="match status" value="1"/>
</dbReference>
<protein>
    <submittedName>
        <fullName evidence="7">Monosaccharide ABC transporter membrane protein (CUT2 family)</fullName>
    </submittedName>
</protein>
<dbReference type="RefSeq" id="WP_245891328.1">
    <property type="nucleotide sequence ID" value="NZ_PVNE01000002.1"/>
</dbReference>
<evidence type="ECO:0000256" key="3">
    <source>
        <dbReference type="ARBA" id="ARBA00022692"/>
    </source>
</evidence>
<dbReference type="EMBL" id="PVNE01000002">
    <property type="protein sequence ID" value="PRX42359.1"/>
    <property type="molecule type" value="Genomic_DNA"/>
</dbReference>
<dbReference type="GO" id="GO:0005886">
    <property type="term" value="C:plasma membrane"/>
    <property type="evidence" value="ECO:0007669"/>
    <property type="project" value="UniProtKB-SubCell"/>
</dbReference>
<dbReference type="Proteomes" id="UP000237797">
    <property type="component" value="Unassembled WGS sequence"/>
</dbReference>
<gene>
    <name evidence="7" type="ORF">CLV97_102148</name>
</gene>
<keyword evidence="8" id="KW-1185">Reference proteome</keyword>
<reference evidence="7 8" key="1">
    <citation type="submission" date="2018-03" db="EMBL/GenBank/DDBJ databases">
        <title>Genomic Encyclopedia of Archaeal and Bacterial Type Strains, Phase II (KMG-II): from individual species to whole genera.</title>
        <authorList>
            <person name="Goeker M."/>
        </authorList>
    </citation>
    <scope>NUCLEOTIDE SEQUENCE [LARGE SCALE GENOMIC DNA]</scope>
    <source>
        <strain evidence="7 8">DSM 44946</strain>
    </source>
</reference>
<feature type="transmembrane region" description="Helical" evidence="6">
    <location>
        <begin position="84"/>
        <end position="102"/>
    </location>
</feature>
<comment type="subcellular location">
    <subcellularLocation>
        <location evidence="1">Cell membrane</location>
        <topology evidence="1">Multi-pass membrane protein</topology>
    </subcellularLocation>
</comment>
<dbReference type="InterPro" id="IPR001851">
    <property type="entry name" value="ABC_transp_permease"/>
</dbReference>
<dbReference type="GO" id="GO:0022857">
    <property type="term" value="F:transmembrane transporter activity"/>
    <property type="evidence" value="ECO:0007669"/>
    <property type="project" value="InterPro"/>
</dbReference>
<evidence type="ECO:0000313" key="8">
    <source>
        <dbReference type="Proteomes" id="UP000237797"/>
    </source>
</evidence>
<dbReference type="PANTHER" id="PTHR32196">
    <property type="entry name" value="ABC TRANSPORTER PERMEASE PROTEIN YPHD-RELATED-RELATED"/>
    <property type="match status" value="1"/>
</dbReference>
<evidence type="ECO:0000256" key="4">
    <source>
        <dbReference type="ARBA" id="ARBA00022989"/>
    </source>
</evidence>
<sequence>MKMRMLPETDYKERKRFKLFNLNLFQFREASLLSIIVVLFILLSLTTPGFLTSENLKTTLIGLTLDGIIAVGMTLVLVAAGVDLSVGSILALSGVLAGYLAYNGMNVWTASLVAMAVSLLAGFLNGFFISRIGLNPLIMTLGMMSVARGVAYVITEGAPVSITGLDPGFLFLGQGEILGIPMLVVILIVVAVIGDVLLRKSVYLRQVYYVGSNEKAARLSGIDVKKVKMMIYIVCALLAGIAGLLSLSRFSVATPTAGMGAELRAISACVIGGASLTGGVGTITGALLGVVLVGLVNNALVLLDVSVYWQSLVTGLVLIVAVTLDVVNNRRKQKKQTI</sequence>
<feature type="transmembrane region" description="Helical" evidence="6">
    <location>
        <begin position="177"/>
        <end position="198"/>
    </location>
</feature>
<evidence type="ECO:0000256" key="2">
    <source>
        <dbReference type="ARBA" id="ARBA00022475"/>
    </source>
</evidence>
<organism evidence="7 8">
    <name type="scientific">Planifilum fimeticola</name>
    <dbReference type="NCBI Taxonomy" id="201975"/>
    <lineage>
        <taxon>Bacteria</taxon>
        <taxon>Bacillati</taxon>
        <taxon>Bacillota</taxon>
        <taxon>Bacilli</taxon>
        <taxon>Bacillales</taxon>
        <taxon>Thermoactinomycetaceae</taxon>
        <taxon>Planifilum</taxon>
    </lineage>
</organism>
<keyword evidence="2" id="KW-1003">Cell membrane</keyword>
<keyword evidence="5 6" id="KW-0472">Membrane</keyword>
<dbReference type="CDD" id="cd06579">
    <property type="entry name" value="TM_PBP1_transp_AraH_like"/>
    <property type="match status" value="1"/>
</dbReference>
<evidence type="ECO:0000256" key="5">
    <source>
        <dbReference type="ARBA" id="ARBA00023136"/>
    </source>
</evidence>